<reference evidence="1 2" key="1">
    <citation type="submission" date="2018-06" db="EMBL/GenBank/DDBJ databases">
        <title>Genomic Encyclopedia of Archaeal and Bacterial Type Strains, Phase II (KMG-II): from individual species to whole genera.</title>
        <authorList>
            <person name="Goeker M."/>
        </authorList>
    </citation>
    <scope>NUCLEOTIDE SEQUENCE [LARGE SCALE GENOMIC DNA]</scope>
    <source>
        <strain evidence="1 2">DSM 23241</strain>
    </source>
</reference>
<sequence>MLNKQLALLRADFALLEEAMLQMEYSIQKCKHLIEMPVEAYTPEALEHIEAYTARFARLSDMYLKKIIRNIAVMEGYATNSFRETLELGSKLGFIANANILLEIRVFRNEIAHDYIPLLQSKIFVEVNRVLPYLLENIQTSKKYMVLNGWL</sequence>
<gene>
    <name evidence="1" type="ORF">LX80_02580</name>
</gene>
<evidence type="ECO:0000313" key="2">
    <source>
        <dbReference type="Proteomes" id="UP000249720"/>
    </source>
</evidence>
<dbReference type="RefSeq" id="WP_111297070.1">
    <property type="nucleotide sequence ID" value="NZ_QKZV01000010.1"/>
</dbReference>
<dbReference type="SUPFAM" id="SSF81593">
    <property type="entry name" value="Nucleotidyltransferase substrate binding subunit/domain"/>
    <property type="match status" value="1"/>
</dbReference>
<dbReference type="Proteomes" id="UP000249720">
    <property type="component" value="Unassembled WGS sequence"/>
</dbReference>
<protein>
    <recommendedName>
        <fullName evidence="3">Nucleotidyltransferase substrate binding protein (TIGR01987 family)</fullName>
    </recommendedName>
</protein>
<keyword evidence="2" id="KW-1185">Reference proteome</keyword>
<organism evidence="1 2">
    <name type="scientific">Hydrotalea sandarakina</name>
    <dbReference type="NCBI Taxonomy" id="1004304"/>
    <lineage>
        <taxon>Bacteria</taxon>
        <taxon>Pseudomonadati</taxon>
        <taxon>Bacteroidota</taxon>
        <taxon>Chitinophagia</taxon>
        <taxon>Chitinophagales</taxon>
        <taxon>Chitinophagaceae</taxon>
        <taxon>Hydrotalea</taxon>
    </lineage>
</organism>
<evidence type="ECO:0000313" key="1">
    <source>
        <dbReference type="EMBL" id="PZX60561.1"/>
    </source>
</evidence>
<comment type="caution">
    <text evidence="1">The sequence shown here is derived from an EMBL/GenBank/DDBJ whole genome shotgun (WGS) entry which is preliminary data.</text>
</comment>
<proteinExistence type="predicted"/>
<dbReference type="EMBL" id="QKZV01000010">
    <property type="protein sequence ID" value="PZX60561.1"/>
    <property type="molecule type" value="Genomic_DNA"/>
</dbReference>
<dbReference type="AlphaFoldDB" id="A0A2W7RJX4"/>
<accession>A0A2W7RJX4</accession>
<name>A0A2W7RJX4_9BACT</name>
<evidence type="ECO:0008006" key="3">
    <source>
        <dbReference type="Google" id="ProtNLM"/>
    </source>
</evidence>
<dbReference type="OrthoDB" id="13547at2"/>
<dbReference type="Gene3D" id="1.20.120.330">
    <property type="entry name" value="Nucleotidyltransferases domain 2"/>
    <property type="match status" value="1"/>
</dbReference>